<comment type="caution">
    <text evidence="2">The sequence shown here is derived from an EMBL/GenBank/DDBJ whole genome shotgun (WGS) entry which is preliminary data.</text>
</comment>
<feature type="compositionally biased region" description="Polar residues" evidence="1">
    <location>
        <begin position="168"/>
        <end position="177"/>
    </location>
</feature>
<keyword evidence="3" id="KW-1185">Reference proteome</keyword>
<dbReference type="EMBL" id="JAESVA010000019">
    <property type="protein sequence ID" value="MCB8883959.1"/>
    <property type="molecule type" value="Genomic_DNA"/>
</dbReference>
<name>A0A963Z7J9_9PROT</name>
<protein>
    <submittedName>
        <fullName evidence="2">Uncharacterized protein</fullName>
    </submittedName>
</protein>
<evidence type="ECO:0000256" key="1">
    <source>
        <dbReference type="SAM" id="MobiDB-lite"/>
    </source>
</evidence>
<proteinExistence type="predicted"/>
<sequence length="225" mass="23660">MSAPRPISNPNQHPNRESWLNDVASRLRPAFVQLGAPLPDRLRIAIGFPSTGRRAKATGECWDSTASADGTFEILIRPDLAEADGAIALPVAAALAHELVQAAVGIQAGKGVVFRRVALGIGLTGPMRATMPGPAFLALVAPILETVGPLPHARLEADKKAGEADQQVEGSLTTTAPRKQANRHVKCTCGTCGYVVRTARKWIDDVGAPLCPQHGPMIAEATTMA</sequence>
<feature type="region of interest" description="Disordered" evidence="1">
    <location>
        <begin position="157"/>
        <end position="180"/>
    </location>
</feature>
<dbReference type="RefSeq" id="WP_227310699.1">
    <property type="nucleotide sequence ID" value="NZ_JAESVA010000019.1"/>
</dbReference>
<evidence type="ECO:0000313" key="3">
    <source>
        <dbReference type="Proteomes" id="UP000721844"/>
    </source>
</evidence>
<dbReference type="AlphaFoldDB" id="A0A963Z7J9"/>
<organism evidence="2 3">
    <name type="scientific">Acidisoma cellulosilyticum</name>
    <dbReference type="NCBI Taxonomy" id="2802395"/>
    <lineage>
        <taxon>Bacteria</taxon>
        <taxon>Pseudomonadati</taxon>
        <taxon>Pseudomonadota</taxon>
        <taxon>Alphaproteobacteria</taxon>
        <taxon>Acetobacterales</taxon>
        <taxon>Acidocellaceae</taxon>
        <taxon>Acidisoma</taxon>
    </lineage>
</organism>
<accession>A0A963Z7J9</accession>
<reference evidence="2 3" key="1">
    <citation type="journal article" date="2021" name="Microorganisms">
        <title>Acidisoma silvae sp. nov. and Acidisomacellulosilytica sp. nov., Two Acidophilic Bacteria Isolated from Decaying Wood, Hydrolyzing Cellulose and Producing Poly-3-hydroxybutyrate.</title>
        <authorList>
            <person name="Mieszkin S."/>
            <person name="Pouder E."/>
            <person name="Uroz S."/>
            <person name="Simon-Colin C."/>
            <person name="Alain K."/>
        </authorList>
    </citation>
    <scope>NUCLEOTIDE SEQUENCE [LARGE SCALE GENOMIC DNA]</scope>
    <source>
        <strain evidence="2 3">HW T5.17</strain>
    </source>
</reference>
<dbReference type="Proteomes" id="UP000721844">
    <property type="component" value="Unassembled WGS sequence"/>
</dbReference>
<evidence type="ECO:0000313" key="2">
    <source>
        <dbReference type="EMBL" id="MCB8883959.1"/>
    </source>
</evidence>
<gene>
    <name evidence="2" type="ORF">ACELLULO517_27200</name>
</gene>